<name>A0ABU1BJ10_PSEHA</name>
<reference evidence="2 3" key="1">
    <citation type="submission" date="2023-08" db="EMBL/GenBank/DDBJ databases">
        <title>Pseudoalteromonas haloplanktis LL1 genome.</title>
        <authorList>
            <person name="Wu S."/>
        </authorList>
    </citation>
    <scope>NUCLEOTIDE SEQUENCE [LARGE SCALE GENOMIC DNA]</scope>
    <source>
        <strain evidence="2 3">LL1</strain>
    </source>
</reference>
<comment type="caution">
    <text evidence="2">The sequence shown here is derived from an EMBL/GenBank/DDBJ whole genome shotgun (WGS) entry which is preliminary data.</text>
</comment>
<dbReference type="Proteomes" id="UP001226574">
    <property type="component" value="Unassembled WGS sequence"/>
</dbReference>
<evidence type="ECO:0000313" key="2">
    <source>
        <dbReference type="EMBL" id="MDQ9093509.1"/>
    </source>
</evidence>
<evidence type="ECO:0000313" key="3">
    <source>
        <dbReference type="Proteomes" id="UP001226574"/>
    </source>
</evidence>
<dbReference type="EMBL" id="JAVIFY010000016">
    <property type="protein sequence ID" value="MDQ9093509.1"/>
    <property type="molecule type" value="Genomic_DNA"/>
</dbReference>
<keyword evidence="1" id="KW-0812">Transmembrane</keyword>
<feature type="transmembrane region" description="Helical" evidence="1">
    <location>
        <begin position="12"/>
        <end position="36"/>
    </location>
</feature>
<organism evidence="2 3">
    <name type="scientific">Pseudoalteromonas haloplanktis</name>
    <name type="common">Alteromonas haloplanktis</name>
    <dbReference type="NCBI Taxonomy" id="228"/>
    <lineage>
        <taxon>Bacteria</taxon>
        <taxon>Pseudomonadati</taxon>
        <taxon>Pseudomonadota</taxon>
        <taxon>Gammaproteobacteria</taxon>
        <taxon>Alteromonadales</taxon>
        <taxon>Pseudoalteromonadaceae</taxon>
        <taxon>Pseudoalteromonas</taxon>
    </lineage>
</organism>
<proteinExistence type="predicted"/>
<protein>
    <submittedName>
        <fullName evidence="2">Uncharacterized protein</fullName>
    </submittedName>
</protein>
<dbReference type="PROSITE" id="PS51257">
    <property type="entry name" value="PROKAR_LIPOPROTEIN"/>
    <property type="match status" value="1"/>
</dbReference>
<dbReference type="GeneID" id="303295452"/>
<keyword evidence="3" id="KW-1185">Reference proteome</keyword>
<keyword evidence="1" id="KW-1133">Transmembrane helix</keyword>
<accession>A0ABU1BJ10</accession>
<keyword evidence="1" id="KW-0472">Membrane</keyword>
<gene>
    <name evidence="2" type="ORF">RC083_18220</name>
</gene>
<dbReference type="RefSeq" id="WP_016707776.1">
    <property type="nucleotide sequence ID" value="NZ_JAVIFY010000016.1"/>
</dbReference>
<sequence>MSEDKDFKDPFNAMYFLAFLAVFVGIGCLNAILGWITTVS</sequence>
<evidence type="ECO:0000256" key="1">
    <source>
        <dbReference type="SAM" id="Phobius"/>
    </source>
</evidence>